<sequence length="53" mass="5715">MVIIVSLFETPLPEAENSFSVLRMSHHHASEIAGFELALIGVAAHAVADILCR</sequence>
<protein>
    <submittedName>
        <fullName evidence="1">Uncharacterized protein</fullName>
    </submittedName>
</protein>
<reference evidence="1 2" key="1">
    <citation type="journal article" date="2019" name="Int. J. Syst. Evol. Microbiol.">
        <title>The Global Catalogue of Microorganisms (GCM) 10K type strain sequencing project: providing services to taxonomists for standard genome sequencing and annotation.</title>
        <authorList>
            <consortium name="The Broad Institute Genomics Platform"/>
            <consortium name="The Broad Institute Genome Sequencing Center for Infectious Disease"/>
            <person name="Wu L."/>
            <person name="Ma J."/>
        </authorList>
    </citation>
    <scope>NUCLEOTIDE SEQUENCE [LARGE SCALE GENOMIC DNA]</scope>
    <source>
        <strain evidence="1 2">JCM 10649</strain>
    </source>
</reference>
<comment type="caution">
    <text evidence="1">The sequence shown here is derived from an EMBL/GenBank/DDBJ whole genome shotgun (WGS) entry which is preliminary data.</text>
</comment>
<evidence type="ECO:0000313" key="1">
    <source>
        <dbReference type="EMBL" id="GAA0496452.1"/>
    </source>
</evidence>
<proteinExistence type="predicted"/>
<dbReference type="EMBL" id="BAAAHB010000164">
    <property type="protein sequence ID" value="GAA0496452.1"/>
    <property type="molecule type" value="Genomic_DNA"/>
</dbReference>
<keyword evidence="2" id="KW-1185">Reference proteome</keyword>
<gene>
    <name evidence="1" type="ORF">GCM10009544_65190</name>
</gene>
<organism evidence="1 2">
    <name type="scientific">Streptomyces stramineus</name>
    <dbReference type="NCBI Taxonomy" id="173861"/>
    <lineage>
        <taxon>Bacteria</taxon>
        <taxon>Bacillati</taxon>
        <taxon>Actinomycetota</taxon>
        <taxon>Actinomycetes</taxon>
        <taxon>Kitasatosporales</taxon>
        <taxon>Streptomycetaceae</taxon>
        <taxon>Streptomyces</taxon>
    </lineage>
</organism>
<dbReference type="Proteomes" id="UP001499895">
    <property type="component" value="Unassembled WGS sequence"/>
</dbReference>
<evidence type="ECO:0000313" key="2">
    <source>
        <dbReference type="Proteomes" id="UP001499895"/>
    </source>
</evidence>
<name>A0ABN1BH06_9ACTN</name>
<accession>A0ABN1BH06</accession>
<dbReference type="NCBIfam" id="NF042937">
    <property type="entry name" value="leader_Ms4533A"/>
    <property type="match status" value="1"/>
</dbReference>